<accession>D7DJ39</accession>
<evidence type="ECO:0000256" key="8">
    <source>
        <dbReference type="ARBA" id="ARBA00022927"/>
    </source>
</evidence>
<dbReference type="HOGENOM" id="CLU_041013_1_0_4"/>
<dbReference type="GO" id="GO:0009306">
    <property type="term" value="P:protein secretion"/>
    <property type="evidence" value="ECO:0007669"/>
    <property type="project" value="InterPro"/>
</dbReference>
<feature type="transmembrane region" description="Helical" evidence="13">
    <location>
        <begin position="89"/>
        <end position="122"/>
    </location>
</feature>
<feature type="compositionally biased region" description="Basic and acidic residues" evidence="14">
    <location>
        <begin position="7"/>
        <end position="26"/>
    </location>
</feature>
<organism evidence="15 16">
    <name type="scientific">Methylotenera versatilis (strain 301)</name>
    <dbReference type="NCBI Taxonomy" id="666681"/>
    <lineage>
        <taxon>Bacteria</taxon>
        <taxon>Pseudomonadati</taxon>
        <taxon>Pseudomonadota</taxon>
        <taxon>Betaproteobacteria</taxon>
        <taxon>Nitrosomonadales</taxon>
        <taxon>Methylophilaceae</taxon>
        <taxon>Methylotenera</taxon>
    </lineage>
</organism>
<evidence type="ECO:0000313" key="16">
    <source>
        <dbReference type="Proteomes" id="UP000000383"/>
    </source>
</evidence>
<dbReference type="NCBIfam" id="TIGR00328">
    <property type="entry name" value="flhB"/>
    <property type="match status" value="1"/>
</dbReference>
<evidence type="ECO:0000256" key="3">
    <source>
        <dbReference type="ARBA" id="ARBA00021622"/>
    </source>
</evidence>
<evidence type="ECO:0000256" key="9">
    <source>
        <dbReference type="ARBA" id="ARBA00022989"/>
    </source>
</evidence>
<dbReference type="EMBL" id="CP002056">
    <property type="protein sequence ID" value="ADI30074.1"/>
    <property type="molecule type" value="Genomic_DNA"/>
</dbReference>
<comment type="subcellular location">
    <subcellularLocation>
        <location evidence="1">Cell membrane</location>
        <topology evidence="1">Multi-pass membrane protein</topology>
    </subcellularLocation>
</comment>
<keyword evidence="9 13" id="KW-1133">Transmembrane helix</keyword>
<dbReference type="Gene3D" id="3.40.1690.10">
    <property type="entry name" value="secretion proteins EscU"/>
    <property type="match status" value="1"/>
</dbReference>
<evidence type="ECO:0000256" key="1">
    <source>
        <dbReference type="ARBA" id="ARBA00004651"/>
    </source>
</evidence>
<dbReference type="Pfam" id="PF01312">
    <property type="entry name" value="Bac_export_2"/>
    <property type="match status" value="1"/>
</dbReference>
<keyword evidence="11 13" id="KW-1006">Bacterial flagellum protein export</keyword>
<keyword evidence="15" id="KW-0966">Cell projection</keyword>
<keyword evidence="8 13" id="KW-0653">Protein transport</keyword>
<evidence type="ECO:0000256" key="10">
    <source>
        <dbReference type="ARBA" id="ARBA00023136"/>
    </source>
</evidence>
<proteinExistence type="inferred from homology"/>
<evidence type="ECO:0000256" key="12">
    <source>
        <dbReference type="ARBA" id="ARBA00025078"/>
    </source>
</evidence>
<gene>
    <name evidence="13" type="primary">flhB</name>
    <name evidence="15" type="ordered locus">M301_1694</name>
</gene>
<feature type="region of interest" description="Disordered" evidence="14">
    <location>
        <begin position="1"/>
        <end position="26"/>
    </location>
</feature>
<dbReference type="OrthoDB" id="9807950at2"/>
<dbReference type="FunFam" id="3.40.1690.10:FF:000001">
    <property type="entry name" value="Flagellar biosynthetic protein FlhB"/>
    <property type="match status" value="1"/>
</dbReference>
<feature type="transmembrane region" description="Helical" evidence="13">
    <location>
        <begin position="184"/>
        <end position="211"/>
    </location>
</feature>
<comment type="function">
    <text evidence="12 13">Required for formation of the rod structure in the basal body of the flagellar apparatus. Together with FliI and FliH, may constitute the export apparatus of flagellin.</text>
</comment>
<keyword evidence="15" id="KW-0282">Flagellum</keyword>
<evidence type="ECO:0000313" key="15">
    <source>
        <dbReference type="EMBL" id="ADI30074.1"/>
    </source>
</evidence>
<dbReference type="KEGG" id="meh:M301_1694"/>
<evidence type="ECO:0000256" key="7">
    <source>
        <dbReference type="ARBA" id="ARBA00022795"/>
    </source>
</evidence>
<dbReference type="SUPFAM" id="SSF160544">
    <property type="entry name" value="EscU C-terminal domain-like"/>
    <property type="match status" value="1"/>
</dbReference>
<keyword evidence="6 13" id="KW-0812">Transmembrane</keyword>
<dbReference type="eggNOG" id="COG1377">
    <property type="taxonomic scope" value="Bacteria"/>
</dbReference>
<dbReference type="RefSeq" id="WP_013148386.1">
    <property type="nucleotide sequence ID" value="NC_014207.1"/>
</dbReference>
<evidence type="ECO:0000256" key="2">
    <source>
        <dbReference type="ARBA" id="ARBA00010690"/>
    </source>
</evidence>
<dbReference type="STRING" id="666681.M301_1694"/>
<dbReference type="MEROPS" id="N06.A01"/>
<comment type="similarity">
    <text evidence="2 13">Belongs to the type III secretion exporter family.</text>
</comment>
<evidence type="ECO:0000256" key="11">
    <source>
        <dbReference type="ARBA" id="ARBA00023225"/>
    </source>
</evidence>
<protein>
    <recommendedName>
        <fullName evidence="3 13">Flagellar biosynthetic protein FlhB</fullName>
    </recommendedName>
</protein>
<dbReference type="Proteomes" id="UP000000383">
    <property type="component" value="Chromosome"/>
</dbReference>
<evidence type="ECO:0000256" key="5">
    <source>
        <dbReference type="ARBA" id="ARBA00022475"/>
    </source>
</evidence>
<evidence type="ECO:0000256" key="6">
    <source>
        <dbReference type="ARBA" id="ARBA00022692"/>
    </source>
</evidence>
<keyword evidence="10 13" id="KW-0472">Membrane</keyword>
<dbReference type="AlphaFoldDB" id="D7DJ39"/>
<dbReference type="PANTHER" id="PTHR30531:SF12">
    <property type="entry name" value="FLAGELLAR BIOSYNTHETIC PROTEIN FLHB"/>
    <property type="match status" value="1"/>
</dbReference>
<reference evidence="16" key="1">
    <citation type="submission" date="2010-05" db="EMBL/GenBank/DDBJ databases">
        <title>Complete sequence of Methylotenera sp. 301.</title>
        <authorList>
            <person name="Lucas S."/>
            <person name="Copeland A."/>
            <person name="Lapidus A."/>
            <person name="Cheng J.-F."/>
            <person name="Bruce D."/>
            <person name="Goodwin L."/>
            <person name="Pitluck S."/>
            <person name="Clum A."/>
            <person name="Land M."/>
            <person name="Hauser L."/>
            <person name="Kyrpides N."/>
            <person name="Ivanova N."/>
            <person name="Chistoservova L."/>
            <person name="Kalyuzhnaya M."/>
            <person name="Woyke T."/>
        </authorList>
    </citation>
    <scope>NUCLEOTIDE SEQUENCE [LARGE SCALE GENOMIC DNA]</scope>
    <source>
        <strain evidence="16">301</strain>
    </source>
</reference>
<reference evidence="15 16" key="2">
    <citation type="journal article" date="2011" name="J. Bacteriol.">
        <title>Genomes of three methylotrophs from a single niche uncover genetic and metabolic divergence of Methylophilaceae.</title>
        <authorList>
            <person name="Lapidus A."/>
            <person name="Clum A."/>
            <person name="Labutti K."/>
            <person name="Kaluzhnaya M.G."/>
            <person name="Lim S."/>
            <person name="Beck D.A."/>
            <person name="Glavina Del Rio T."/>
            <person name="Nolan M."/>
            <person name="Mavromatis K."/>
            <person name="Huntemann M."/>
            <person name="Lucas S."/>
            <person name="Lidstrom M.E."/>
            <person name="Ivanova N."/>
            <person name="Chistoserdova L."/>
        </authorList>
    </citation>
    <scope>NUCLEOTIDE SEQUENCE [LARGE SCALE GENOMIC DNA]</scope>
    <source>
        <strain evidence="15 16">301</strain>
    </source>
</reference>
<keyword evidence="15" id="KW-0969">Cilium</keyword>
<keyword evidence="5 13" id="KW-1003">Cell membrane</keyword>
<evidence type="ECO:0000256" key="13">
    <source>
        <dbReference type="RuleBase" id="RU364091"/>
    </source>
</evidence>
<dbReference type="GO" id="GO:0005886">
    <property type="term" value="C:plasma membrane"/>
    <property type="evidence" value="ECO:0007669"/>
    <property type="project" value="UniProtKB-SubCell"/>
</dbReference>
<dbReference type="InterPro" id="IPR029025">
    <property type="entry name" value="T3SS_substrate_exporter_C"/>
</dbReference>
<dbReference type="InterPro" id="IPR006135">
    <property type="entry name" value="T3SS_substrate_exporter"/>
</dbReference>
<feature type="transmembrane region" description="Helical" evidence="13">
    <location>
        <begin position="143"/>
        <end position="164"/>
    </location>
</feature>
<feature type="transmembrane region" description="Helical" evidence="13">
    <location>
        <begin position="33"/>
        <end position="50"/>
    </location>
</feature>
<evidence type="ECO:0000256" key="14">
    <source>
        <dbReference type="SAM" id="MobiDB-lite"/>
    </source>
</evidence>
<evidence type="ECO:0000256" key="4">
    <source>
        <dbReference type="ARBA" id="ARBA00022448"/>
    </source>
</evidence>
<sequence length="394" mass="43046">MAEDSDLEKTEQASSKRLEEARKEGDVPRSRELATVTVLFTAGLTILIMSEHLNQALKTTMSAGLQFDRTAAFEPTVLLMRTADSISSLLTAFAPLALILVAVAIAAPVLVGGWIFSGKAFVPQFSRLNPIKGLTNIISKNSLVELVKSIAKVMLVGIVAYVVISHDMEPILTLSTLPLKSSIAQVGSLMLTGFLTIVSTLVFIAAIDVPYQLYHYANKLKMTKEEVRQESKESDGNPEIKAKIRQQQREMAKRRMMSEIPNADVVITNPTHYAVAIKYQDEGMRAPVVVAKGADEVALKIREVAGEHKVLIMESPKLARALYAHTELGNEIPEALYSAVAEILAYVFQMRIFKKDGGFYPEIPTTLAVPDALDPHSLLPAPSVSDIEDSGVFI</sequence>
<name>D7DJ39_METV0</name>
<keyword evidence="7 13" id="KW-1005">Bacterial flagellum biogenesis</keyword>
<dbReference type="GO" id="GO:0044780">
    <property type="term" value="P:bacterial-type flagellum assembly"/>
    <property type="evidence" value="ECO:0007669"/>
    <property type="project" value="InterPro"/>
</dbReference>
<keyword evidence="4 13" id="KW-0813">Transport</keyword>
<dbReference type="InterPro" id="IPR006136">
    <property type="entry name" value="FlhB"/>
</dbReference>
<dbReference type="PRINTS" id="PR00950">
    <property type="entry name" value="TYPE3IMSPROT"/>
</dbReference>
<keyword evidence="16" id="KW-1185">Reference proteome</keyword>
<dbReference type="PANTHER" id="PTHR30531">
    <property type="entry name" value="FLAGELLAR BIOSYNTHETIC PROTEIN FLHB"/>
    <property type="match status" value="1"/>
</dbReference>
<dbReference type="Gene3D" id="6.10.250.2080">
    <property type="match status" value="1"/>
</dbReference>